<dbReference type="Proteomes" id="UP000257109">
    <property type="component" value="Unassembled WGS sequence"/>
</dbReference>
<dbReference type="InterPro" id="IPR043502">
    <property type="entry name" value="DNA/RNA_pol_sf"/>
</dbReference>
<dbReference type="AlphaFoldDB" id="A0A371FXA7"/>
<dbReference type="SUPFAM" id="SSF56672">
    <property type="entry name" value="DNA/RNA polymerases"/>
    <property type="match status" value="1"/>
</dbReference>
<comment type="caution">
    <text evidence="1">The sequence shown here is derived from an EMBL/GenBank/DDBJ whole genome shotgun (WGS) entry which is preliminary data.</text>
</comment>
<gene>
    <name evidence="1" type="ORF">CR513_36181</name>
</gene>
<dbReference type="EMBL" id="QJKJ01007502">
    <property type="protein sequence ID" value="RDX82967.1"/>
    <property type="molecule type" value="Genomic_DNA"/>
</dbReference>
<name>A0A371FXA7_MUCPR</name>
<protein>
    <submittedName>
        <fullName evidence="1">Uncharacterized protein</fullName>
    </submittedName>
</protein>
<sequence>MYTIPLPYEDDFDESKVPTKARPNLVNLCGVALRFMYKIHQNRKRLYDSVFYFSKFDTKSASYQIKIEEKDKYETAFTVPFECNAGIKKIPHLNFKIS</sequence>
<accession>A0A371FXA7</accession>
<evidence type="ECO:0000313" key="1">
    <source>
        <dbReference type="EMBL" id="RDX82967.1"/>
    </source>
</evidence>
<keyword evidence="2" id="KW-1185">Reference proteome</keyword>
<reference evidence="1" key="1">
    <citation type="submission" date="2018-05" db="EMBL/GenBank/DDBJ databases">
        <title>Draft genome of Mucuna pruriens seed.</title>
        <authorList>
            <person name="Nnadi N.E."/>
            <person name="Vos R."/>
            <person name="Hasami M.H."/>
            <person name="Devisetty U.K."/>
            <person name="Aguiy J.C."/>
        </authorList>
    </citation>
    <scope>NUCLEOTIDE SEQUENCE [LARGE SCALE GENOMIC DNA]</scope>
    <source>
        <strain evidence="1">JCA_2017</strain>
    </source>
</reference>
<organism evidence="1 2">
    <name type="scientific">Mucuna pruriens</name>
    <name type="common">Velvet bean</name>
    <name type="synonym">Dolichos pruriens</name>
    <dbReference type="NCBI Taxonomy" id="157652"/>
    <lineage>
        <taxon>Eukaryota</taxon>
        <taxon>Viridiplantae</taxon>
        <taxon>Streptophyta</taxon>
        <taxon>Embryophyta</taxon>
        <taxon>Tracheophyta</taxon>
        <taxon>Spermatophyta</taxon>
        <taxon>Magnoliopsida</taxon>
        <taxon>eudicotyledons</taxon>
        <taxon>Gunneridae</taxon>
        <taxon>Pentapetalae</taxon>
        <taxon>rosids</taxon>
        <taxon>fabids</taxon>
        <taxon>Fabales</taxon>
        <taxon>Fabaceae</taxon>
        <taxon>Papilionoideae</taxon>
        <taxon>50 kb inversion clade</taxon>
        <taxon>NPAAA clade</taxon>
        <taxon>indigoferoid/millettioid clade</taxon>
        <taxon>Phaseoleae</taxon>
        <taxon>Mucuna</taxon>
    </lineage>
</organism>
<proteinExistence type="predicted"/>
<feature type="non-terminal residue" evidence="1">
    <location>
        <position position="1"/>
    </location>
</feature>
<evidence type="ECO:0000313" key="2">
    <source>
        <dbReference type="Proteomes" id="UP000257109"/>
    </source>
</evidence>